<dbReference type="GO" id="GO:0005829">
    <property type="term" value="C:cytosol"/>
    <property type="evidence" value="ECO:0007669"/>
    <property type="project" value="TreeGrafter"/>
</dbReference>
<evidence type="ECO:0000259" key="5">
    <source>
        <dbReference type="PROSITE" id="PS50931"/>
    </source>
</evidence>
<keyword evidence="7" id="KW-1185">Reference proteome</keyword>
<name>F4LSL1_TEPAE</name>
<evidence type="ECO:0000313" key="7">
    <source>
        <dbReference type="Proteomes" id="UP000010802"/>
    </source>
</evidence>
<feature type="domain" description="HTH lysR-type" evidence="5">
    <location>
        <begin position="1"/>
        <end position="58"/>
    </location>
</feature>
<comment type="similarity">
    <text evidence="1">Belongs to the LysR transcriptional regulatory family.</text>
</comment>
<dbReference type="Gene3D" id="3.40.190.290">
    <property type="match status" value="1"/>
</dbReference>
<dbReference type="InterPro" id="IPR036388">
    <property type="entry name" value="WH-like_DNA-bd_sf"/>
</dbReference>
<gene>
    <name evidence="6" type="ordered locus">TEPIRE1_2452</name>
</gene>
<dbReference type="OrthoDB" id="9785745at2"/>
<dbReference type="Pfam" id="PF00126">
    <property type="entry name" value="HTH_1"/>
    <property type="match status" value="1"/>
</dbReference>
<accession>L0S2C7</accession>
<dbReference type="FunFam" id="1.10.10.10:FF:000001">
    <property type="entry name" value="LysR family transcriptional regulator"/>
    <property type="match status" value="1"/>
</dbReference>
<dbReference type="Pfam" id="PF03466">
    <property type="entry name" value="LysR_substrate"/>
    <property type="match status" value="1"/>
</dbReference>
<dbReference type="STRING" id="1209989.TepRe1_2282"/>
<keyword evidence="3" id="KW-0238">DNA-binding</keyword>
<dbReference type="InterPro" id="IPR000847">
    <property type="entry name" value="LysR_HTH_N"/>
</dbReference>
<dbReference type="PRINTS" id="PR00039">
    <property type="entry name" value="HTHLYSR"/>
</dbReference>
<dbReference type="InterPro" id="IPR005119">
    <property type="entry name" value="LysR_subst-bd"/>
</dbReference>
<evidence type="ECO:0000256" key="1">
    <source>
        <dbReference type="ARBA" id="ARBA00009437"/>
    </source>
</evidence>
<dbReference type="HOGENOM" id="CLU_039613_6_2_9"/>
<dbReference type="AlphaFoldDB" id="F4LSL1"/>
<proteinExistence type="inferred from homology"/>
<dbReference type="Gene3D" id="1.10.10.10">
    <property type="entry name" value="Winged helix-like DNA-binding domain superfamily/Winged helix DNA-binding domain"/>
    <property type="match status" value="1"/>
</dbReference>
<evidence type="ECO:0000313" key="6">
    <source>
        <dbReference type="EMBL" id="CCP27301.1"/>
    </source>
</evidence>
<dbReference type="GO" id="GO:0003677">
    <property type="term" value="F:DNA binding"/>
    <property type="evidence" value="ECO:0007669"/>
    <property type="project" value="UniProtKB-KW"/>
</dbReference>
<dbReference type="PANTHER" id="PTHR30419">
    <property type="entry name" value="HTH-TYPE TRANSCRIPTIONAL REGULATOR YBHD"/>
    <property type="match status" value="1"/>
</dbReference>
<dbReference type="InterPro" id="IPR036390">
    <property type="entry name" value="WH_DNA-bd_sf"/>
</dbReference>
<dbReference type="PANTHER" id="PTHR30419:SF8">
    <property type="entry name" value="NITROGEN ASSIMILATION TRANSCRIPTIONAL ACTIVATOR-RELATED"/>
    <property type="match status" value="1"/>
</dbReference>
<dbReference type="Proteomes" id="UP000010802">
    <property type="component" value="Chromosome"/>
</dbReference>
<dbReference type="SUPFAM" id="SSF53850">
    <property type="entry name" value="Periplasmic binding protein-like II"/>
    <property type="match status" value="1"/>
</dbReference>
<dbReference type="PATRIC" id="fig|1209989.3.peg.2820"/>
<dbReference type="eggNOG" id="COG0583">
    <property type="taxonomic scope" value="Bacteria"/>
</dbReference>
<keyword evidence="2" id="KW-0805">Transcription regulation</keyword>
<dbReference type="KEGG" id="tep:TepRe1_2282"/>
<protein>
    <submittedName>
        <fullName evidence="6">Transcriptional regulator, LysR family</fullName>
    </submittedName>
</protein>
<evidence type="ECO:0000256" key="4">
    <source>
        <dbReference type="ARBA" id="ARBA00023163"/>
    </source>
</evidence>
<evidence type="ECO:0000256" key="3">
    <source>
        <dbReference type="ARBA" id="ARBA00023125"/>
    </source>
</evidence>
<dbReference type="RefSeq" id="WP_013779320.1">
    <property type="nucleotide sequence ID" value="NC_015519.1"/>
</dbReference>
<reference evidence="7" key="1">
    <citation type="journal article" date="2013" name="Genome Announc.">
        <title>First genome sequence of a syntrophic acetate-oxidizing bacterium, Tepidanaerobacter acetatoxydans strain Re1.</title>
        <authorList>
            <person name="Manzoor S."/>
            <person name="Bongcam-Rudloff E."/>
            <person name="Schnurer A."/>
            <person name="Muller B."/>
        </authorList>
    </citation>
    <scope>NUCLEOTIDE SEQUENCE [LARGE SCALE GENOMIC DNA]</scope>
    <source>
        <strain evidence="7">Re1</strain>
    </source>
</reference>
<sequence length="315" mass="36205">MTERELLYIKTIVEEKSISKAAQKLFLTQPSLSKCVQKIETSLGTTLFKRTNTGLIPTFAGQRYYQVATEILKMYNDFEIEISDINNLKKGRITIGCTIYLATHILPVILPIFKRECPNIELFVVEKNSTELEKDLSAGKVDFALMHTSPVYKISNMSNIDFHPLFKDPFLLVTKKDHPLKRYAVKIENSDYPKIDITLFANEPFILVKREQRIRQVSELILQKANINPNIVLTTKSFEIARRLACQGIGVTFVPLQYSQIFPGTYEPAYYSIDEKYSPYWTMCIAVQKDAYISKAAKLFIRMVSERFGSKILDL</sequence>
<dbReference type="PROSITE" id="PS50931">
    <property type="entry name" value="HTH_LYSR"/>
    <property type="match status" value="1"/>
</dbReference>
<dbReference type="SUPFAM" id="SSF46785">
    <property type="entry name" value="Winged helix' DNA-binding domain"/>
    <property type="match status" value="1"/>
</dbReference>
<organism evidence="6 7">
    <name type="scientific">Tepidanaerobacter acetatoxydans (strain DSM 21804 / JCM 16047 / Re1)</name>
    <dbReference type="NCBI Taxonomy" id="1209989"/>
    <lineage>
        <taxon>Bacteria</taxon>
        <taxon>Bacillati</taxon>
        <taxon>Bacillota</taxon>
        <taxon>Clostridia</taxon>
        <taxon>Thermosediminibacterales</taxon>
        <taxon>Tepidanaerobacteraceae</taxon>
        <taxon>Tepidanaerobacter</taxon>
    </lineage>
</organism>
<dbReference type="EMBL" id="HF563609">
    <property type="protein sequence ID" value="CCP27301.1"/>
    <property type="molecule type" value="Genomic_DNA"/>
</dbReference>
<dbReference type="GO" id="GO:0003700">
    <property type="term" value="F:DNA-binding transcription factor activity"/>
    <property type="evidence" value="ECO:0007669"/>
    <property type="project" value="InterPro"/>
</dbReference>
<dbReference type="CDD" id="cd05466">
    <property type="entry name" value="PBP2_LTTR_substrate"/>
    <property type="match status" value="1"/>
</dbReference>
<dbReference type="KEGG" id="tae:TepiRe1_2452"/>
<dbReference type="InterPro" id="IPR050950">
    <property type="entry name" value="HTH-type_LysR_regulators"/>
</dbReference>
<keyword evidence="4" id="KW-0804">Transcription</keyword>
<evidence type="ECO:0000256" key="2">
    <source>
        <dbReference type="ARBA" id="ARBA00023015"/>
    </source>
</evidence>
<accession>F4LSL1</accession>